<keyword evidence="8 10" id="KW-1133">Transmembrane helix</keyword>
<keyword evidence="4" id="KW-0997">Cell inner membrane</keyword>
<comment type="subcellular location">
    <subcellularLocation>
        <location evidence="1">Membrane</location>
        <topology evidence="1">Multi-pass membrane protein</topology>
    </subcellularLocation>
</comment>
<evidence type="ECO:0000256" key="6">
    <source>
        <dbReference type="ARBA" id="ARBA00022741"/>
    </source>
</evidence>
<feature type="transmembrane region" description="Helical" evidence="10">
    <location>
        <begin position="67"/>
        <end position="86"/>
    </location>
</feature>
<dbReference type="Pfam" id="PF00664">
    <property type="entry name" value="ABC_membrane"/>
    <property type="match status" value="1"/>
</dbReference>
<protein>
    <submittedName>
        <fullName evidence="13">Unannotated protein</fullName>
    </submittedName>
</protein>
<evidence type="ECO:0000256" key="9">
    <source>
        <dbReference type="ARBA" id="ARBA00023136"/>
    </source>
</evidence>
<dbReference type="GO" id="GO:0016887">
    <property type="term" value="F:ATP hydrolysis activity"/>
    <property type="evidence" value="ECO:0007669"/>
    <property type="project" value="InterPro"/>
</dbReference>
<dbReference type="SMART" id="SM00382">
    <property type="entry name" value="AAA"/>
    <property type="match status" value="1"/>
</dbReference>
<evidence type="ECO:0000256" key="10">
    <source>
        <dbReference type="SAM" id="Phobius"/>
    </source>
</evidence>
<evidence type="ECO:0000256" key="3">
    <source>
        <dbReference type="ARBA" id="ARBA00022475"/>
    </source>
</evidence>
<feature type="transmembrane region" description="Helical" evidence="10">
    <location>
        <begin position="30"/>
        <end position="55"/>
    </location>
</feature>
<dbReference type="FunFam" id="3.40.50.300:FF:001001">
    <property type="entry name" value="Multidrug ABC transporter ATP-binding protein"/>
    <property type="match status" value="1"/>
</dbReference>
<dbReference type="GO" id="GO:0140359">
    <property type="term" value="F:ABC-type transporter activity"/>
    <property type="evidence" value="ECO:0007669"/>
    <property type="project" value="InterPro"/>
</dbReference>
<dbReference type="GO" id="GO:0016020">
    <property type="term" value="C:membrane"/>
    <property type="evidence" value="ECO:0007669"/>
    <property type="project" value="UniProtKB-SubCell"/>
</dbReference>
<dbReference type="InterPro" id="IPR017871">
    <property type="entry name" value="ABC_transporter-like_CS"/>
</dbReference>
<evidence type="ECO:0000256" key="4">
    <source>
        <dbReference type="ARBA" id="ARBA00022519"/>
    </source>
</evidence>
<dbReference type="InterPro" id="IPR003593">
    <property type="entry name" value="AAA+_ATPase"/>
</dbReference>
<keyword evidence="9 10" id="KW-0472">Membrane</keyword>
<dbReference type="InterPro" id="IPR027417">
    <property type="entry name" value="P-loop_NTPase"/>
</dbReference>
<dbReference type="GO" id="GO:0005524">
    <property type="term" value="F:ATP binding"/>
    <property type="evidence" value="ECO:0007669"/>
    <property type="project" value="UniProtKB-KW"/>
</dbReference>
<feature type="domain" description="ABC transporter" evidence="11">
    <location>
        <begin position="349"/>
        <end position="589"/>
    </location>
</feature>
<reference evidence="13" key="1">
    <citation type="submission" date="2020-05" db="EMBL/GenBank/DDBJ databases">
        <authorList>
            <person name="Chiriac C."/>
            <person name="Salcher M."/>
            <person name="Ghai R."/>
            <person name="Kavagutti S V."/>
        </authorList>
    </citation>
    <scope>NUCLEOTIDE SEQUENCE</scope>
</reference>
<dbReference type="InterPro" id="IPR011527">
    <property type="entry name" value="ABC1_TM_dom"/>
</dbReference>
<dbReference type="Gene3D" id="3.40.50.300">
    <property type="entry name" value="P-loop containing nucleotide triphosphate hydrolases"/>
    <property type="match status" value="1"/>
</dbReference>
<feature type="transmembrane region" description="Helical" evidence="10">
    <location>
        <begin position="143"/>
        <end position="164"/>
    </location>
</feature>
<dbReference type="PANTHER" id="PTHR24221:SF654">
    <property type="entry name" value="ATP-BINDING CASSETTE SUB-FAMILY B MEMBER 6"/>
    <property type="match status" value="1"/>
</dbReference>
<dbReference type="GO" id="GO:0034040">
    <property type="term" value="F:ATPase-coupled lipid transmembrane transporter activity"/>
    <property type="evidence" value="ECO:0007669"/>
    <property type="project" value="TreeGrafter"/>
</dbReference>
<dbReference type="InterPro" id="IPR036640">
    <property type="entry name" value="ABC1_TM_sf"/>
</dbReference>
<accession>A0A6J7F634</accession>
<evidence type="ECO:0000256" key="1">
    <source>
        <dbReference type="ARBA" id="ARBA00004141"/>
    </source>
</evidence>
<sequence length="598" mass="63114">MKDPEIGGRLGAAQTLGRGVKEAPILRQGFGLTLVLAVVGAAGRVVIPIVVQQAIDHGFSGGRVRMHIITLVAVIAATTIVITAFAQRAAVRRLGLRSERALYDLRVRVIEHIHRLSLADHSEERRGALVARVTSDVETLADFFAWGGLAWLLDGALMVLVAAVMLSYDWVLAIIALAVAAPLALVLRAVQRHLVAAYDKARGANAEFLGSVTELVTGAEALRAYGAGPAMALRSKRVARQRADAFVRAGMIGAFLFPSGEVFSSLTVAAVVGVGVARGPGGGLTAGALVGFIFLTYRFLEPIAEFTEVLDQTQTAVAGMRRLLAVLDLPTGPAQTADPAPLPSGPLSIDICEVTFGYRSRGEVDDDQPVLFNVSAFIPAGQQVALVGSTGSGKTTLGRLLARFADPGGGQIRLGGVPLTRISNDELRRRLVVVPQEPFLFDDTIAANLSFALPGTTMADLERSVTVLDLDDWMETLPQGLLTPVGERGMQLSAGERQLVALLRASVADPDVLILDEATSSVDALTEVRMARALQHLAQGRTTIAIAHRLSTAMRADRVLVLDNGRLIEDGPHDALLAAGGHYAALFASWVSSTTAGA</sequence>
<keyword evidence="7" id="KW-0067">ATP-binding</keyword>
<gene>
    <name evidence="13" type="ORF">UFOPK3376_02839</name>
</gene>
<evidence type="ECO:0000259" key="11">
    <source>
        <dbReference type="PROSITE" id="PS50893"/>
    </source>
</evidence>
<feature type="transmembrane region" description="Helical" evidence="10">
    <location>
        <begin position="170"/>
        <end position="190"/>
    </location>
</feature>
<feature type="domain" description="ABC transmembrane type-1" evidence="12">
    <location>
        <begin position="32"/>
        <end position="315"/>
    </location>
</feature>
<dbReference type="PANTHER" id="PTHR24221">
    <property type="entry name" value="ATP-BINDING CASSETTE SUB-FAMILY B"/>
    <property type="match status" value="1"/>
</dbReference>
<evidence type="ECO:0000256" key="8">
    <source>
        <dbReference type="ARBA" id="ARBA00022989"/>
    </source>
</evidence>
<proteinExistence type="predicted"/>
<dbReference type="SUPFAM" id="SSF52540">
    <property type="entry name" value="P-loop containing nucleoside triphosphate hydrolases"/>
    <property type="match status" value="1"/>
</dbReference>
<dbReference type="PROSITE" id="PS50929">
    <property type="entry name" value="ABC_TM1F"/>
    <property type="match status" value="1"/>
</dbReference>
<dbReference type="Pfam" id="PF00005">
    <property type="entry name" value="ABC_tran"/>
    <property type="match status" value="1"/>
</dbReference>
<evidence type="ECO:0000313" key="13">
    <source>
        <dbReference type="EMBL" id="CAB4891076.1"/>
    </source>
</evidence>
<evidence type="ECO:0000256" key="2">
    <source>
        <dbReference type="ARBA" id="ARBA00022448"/>
    </source>
</evidence>
<dbReference type="Gene3D" id="1.20.1560.10">
    <property type="entry name" value="ABC transporter type 1, transmembrane domain"/>
    <property type="match status" value="1"/>
</dbReference>
<dbReference type="InterPro" id="IPR039421">
    <property type="entry name" value="Type_1_exporter"/>
</dbReference>
<dbReference type="InterPro" id="IPR003439">
    <property type="entry name" value="ABC_transporter-like_ATP-bd"/>
</dbReference>
<organism evidence="13">
    <name type="scientific">freshwater metagenome</name>
    <dbReference type="NCBI Taxonomy" id="449393"/>
    <lineage>
        <taxon>unclassified sequences</taxon>
        <taxon>metagenomes</taxon>
        <taxon>ecological metagenomes</taxon>
    </lineage>
</organism>
<keyword evidence="3" id="KW-1003">Cell membrane</keyword>
<dbReference type="PROSITE" id="PS50893">
    <property type="entry name" value="ABC_TRANSPORTER_2"/>
    <property type="match status" value="1"/>
</dbReference>
<dbReference type="SUPFAM" id="SSF90123">
    <property type="entry name" value="ABC transporter transmembrane region"/>
    <property type="match status" value="1"/>
</dbReference>
<keyword evidence="6" id="KW-0547">Nucleotide-binding</keyword>
<keyword evidence="2" id="KW-0813">Transport</keyword>
<dbReference type="EMBL" id="CAFBLP010000109">
    <property type="protein sequence ID" value="CAB4891076.1"/>
    <property type="molecule type" value="Genomic_DNA"/>
</dbReference>
<name>A0A6J7F634_9ZZZZ</name>
<keyword evidence="5 10" id="KW-0812">Transmembrane</keyword>
<evidence type="ECO:0000256" key="7">
    <source>
        <dbReference type="ARBA" id="ARBA00022840"/>
    </source>
</evidence>
<feature type="transmembrane region" description="Helical" evidence="10">
    <location>
        <begin position="245"/>
        <end position="276"/>
    </location>
</feature>
<evidence type="ECO:0000256" key="5">
    <source>
        <dbReference type="ARBA" id="ARBA00022692"/>
    </source>
</evidence>
<evidence type="ECO:0000259" key="12">
    <source>
        <dbReference type="PROSITE" id="PS50929"/>
    </source>
</evidence>
<dbReference type="AlphaFoldDB" id="A0A6J7F634"/>
<dbReference type="PROSITE" id="PS00211">
    <property type="entry name" value="ABC_TRANSPORTER_1"/>
    <property type="match status" value="1"/>
</dbReference>